<comment type="catalytic activity">
    <reaction evidence="1">
        <text>ATP + protein L-histidine = ADP + protein N-phospho-L-histidine.</text>
        <dbReference type="EC" id="2.7.13.3"/>
    </reaction>
</comment>
<dbReference type="PROSITE" id="PS50109">
    <property type="entry name" value="HIS_KIN"/>
    <property type="match status" value="1"/>
</dbReference>
<dbReference type="GO" id="GO:0016020">
    <property type="term" value="C:membrane"/>
    <property type="evidence" value="ECO:0007669"/>
    <property type="project" value="UniProtKB-SubCell"/>
</dbReference>
<evidence type="ECO:0000256" key="1">
    <source>
        <dbReference type="ARBA" id="ARBA00000085"/>
    </source>
</evidence>
<dbReference type="SUPFAM" id="SSF158472">
    <property type="entry name" value="HAMP domain-like"/>
    <property type="match status" value="1"/>
</dbReference>
<dbReference type="Gene3D" id="1.10.287.130">
    <property type="match status" value="1"/>
</dbReference>
<dbReference type="SMART" id="SM00387">
    <property type="entry name" value="HATPase_c"/>
    <property type="match status" value="1"/>
</dbReference>
<dbReference type="InterPro" id="IPR001789">
    <property type="entry name" value="Sig_transdc_resp-reg_receiver"/>
</dbReference>
<dbReference type="Pfam" id="PF00672">
    <property type="entry name" value="HAMP"/>
    <property type="match status" value="1"/>
</dbReference>
<evidence type="ECO:0000256" key="8">
    <source>
        <dbReference type="SAM" id="Phobius"/>
    </source>
</evidence>
<reference evidence="12 13" key="1">
    <citation type="submission" date="2016-03" db="EMBL/GenBank/DDBJ databases">
        <title>Draft Genome Sequence of the Strain BR 10245 (Bradyrhizobium sp.) isolated from nodules of Centrolobium paraense.</title>
        <authorList>
            <person name="Simoes-Araujo J.L.Sr."/>
            <person name="Barauna A.C."/>
            <person name="Silva K."/>
            <person name="Zilli J.E."/>
        </authorList>
    </citation>
    <scope>NUCLEOTIDE SEQUENCE [LARGE SCALE GENOMIC DNA]</scope>
    <source>
        <strain evidence="12 13">BR 10245</strain>
    </source>
</reference>
<evidence type="ECO:0000313" key="13">
    <source>
        <dbReference type="Proteomes" id="UP000076959"/>
    </source>
</evidence>
<dbReference type="Gene3D" id="3.30.565.10">
    <property type="entry name" value="Histidine kinase-like ATPase, C-terminal domain"/>
    <property type="match status" value="1"/>
</dbReference>
<dbReference type="InterPro" id="IPR005467">
    <property type="entry name" value="His_kinase_dom"/>
</dbReference>
<evidence type="ECO:0000259" key="9">
    <source>
        <dbReference type="PROSITE" id="PS50109"/>
    </source>
</evidence>
<evidence type="ECO:0000256" key="7">
    <source>
        <dbReference type="PROSITE-ProRule" id="PRU00169"/>
    </source>
</evidence>
<gene>
    <name evidence="12" type="ORF">AYJ54_13405</name>
</gene>
<name>A0A176YQR1_9BRAD</name>
<dbReference type="RefSeq" id="WP_063700703.1">
    <property type="nucleotide sequence ID" value="NZ_LUUB01000056.1"/>
</dbReference>
<dbReference type="SUPFAM" id="SSF55874">
    <property type="entry name" value="ATPase domain of HSP90 chaperone/DNA topoisomerase II/histidine kinase"/>
    <property type="match status" value="1"/>
</dbReference>
<dbReference type="SMART" id="SM00388">
    <property type="entry name" value="HisKA"/>
    <property type="match status" value="1"/>
</dbReference>
<comment type="subcellular location">
    <subcellularLocation>
        <location evidence="2">Membrane</location>
    </subcellularLocation>
</comment>
<dbReference type="InterPro" id="IPR036890">
    <property type="entry name" value="HATPase_C_sf"/>
</dbReference>
<dbReference type="Gene3D" id="3.40.50.2300">
    <property type="match status" value="1"/>
</dbReference>
<keyword evidence="6 12" id="KW-0418">Kinase</keyword>
<proteinExistence type="predicted"/>
<dbReference type="CDD" id="cd06225">
    <property type="entry name" value="HAMP"/>
    <property type="match status" value="1"/>
</dbReference>
<dbReference type="PRINTS" id="PR00344">
    <property type="entry name" value="BCTRLSENSOR"/>
</dbReference>
<sequence length="734" mass="79614">MSSLLSRLLLLVAAAMLPAIAIQAYNEIDLRRTREVEVEDEALGLAKLAAAELQQIVQGVRQALIALSEVPAIKAKDVQGCNTYLSRIKRRYPEFISFIVVDLNASAFCSSFTEHKVAPIVHKLASATGRAYFANAVRTGKFTVGEFAIGRNTGRNVLQFALPFYDDEDHMGGVVIASLSLDWLADDIAKKGVPQGAALAITDRNGICLARHPDNDLFVGKKLPAGKDPMLDNGTVADMVNIDGVERIVGFSAVGEDLLVSFGLGKTQSFTKIEHRTQRDVLFIAMSALIVLILTVWGAQRFIQRPFAQLVDAANRWRLGDFGRRVDIRGNSELARVASAFNAMADALKHREHELSEAREQFYQSQKIESVGQLTGGVAHDFNNLLTVVSANLELIEAGDDIGKARHFAAAARRAVDRGAKLTAQLLAFSRRQVLNPKPVDATQLVSEFQGLIRNAVGEACRIKVQGDDGLWLCHVDPALLQTALLNLALNARDAMPDGGVLEIEMANIVVNEGVVAGCLPGSYVRLSVRDTGVGISPEVLDRVFEPFFTTKEVGKGTGLGLSMVYGFVRQSGGHVAIESTLGKGTAVALYLPKATQKPDAEMEDVRPQAMPVGSERILVVEDNDDLLDITSTMLTQSGYQVRCARSGTEALRMLQTEGFDLLLSDIALPNGVNGIEIAREARRLNKGIRVLLASGYAGDVLERHKAAGEFPLIDKPFRMSELAARLRSILRDG</sequence>
<feature type="domain" description="Histidine kinase" evidence="9">
    <location>
        <begin position="377"/>
        <end position="596"/>
    </location>
</feature>
<keyword evidence="5" id="KW-0808">Transferase</keyword>
<dbReference type="Pfam" id="PF00072">
    <property type="entry name" value="Response_reg"/>
    <property type="match status" value="1"/>
</dbReference>
<evidence type="ECO:0000256" key="5">
    <source>
        <dbReference type="ARBA" id="ARBA00022679"/>
    </source>
</evidence>
<evidence type="ECO:0000256" key="3">
    <source>
        <dbReference type="ARBA" id="ARBA00012438"/>
    </source>
</evidence>
<dbReference type="Gene3D" id="6.10.340.10">
    <property type="match status" value="1"/>
</dbReference>
<dbReference type="EMBL" id="LUUB01000056">
    <property type="protein sequence ID" value="OAF09258.1"/>
    <property type="molecule type" value="Genomic_DNA"/>
</dbReference>
<accession>A0A176YQR1</accession>
<feature type="transmembrane region" description="Helical" evidence="8">
    <location>
        <begin position="281"/>
        <end position="299"/>
    </location>
</feature>
<feature type="modified residue" description="4-aspartylphosphate" evidence="7">
    <location>
        <position position="666"/>
    </location>
</feature>
<dbReference type="InterPro" id="IPR011006">
    <property type="entry name" value="CheY-like_superfamily"/>
</dbReference>
<dbReference type="OrthoDB" id="8169077at2"/>
<dbReference type="CDD" id="cd12915">
    <property type="entry name" value="PDC2_DGC_like"/>
    <property type="match status" value="1"/>
</dbReference>
<dbReference type="SMART" id="SM00304">
    <property type="entry name" value="HAMP"/>
    <property type="match status" value="1"/>
</dbReference>
<evidence type="ECO:0000256" key="2">
    <source>
        <dbReference type="ARBA" id="ARBA00004370"/>
    </source>
</evidence>
<keyword evidence="8" id="KW-0812">Transmembrane</keyword>
<dbReference type="SUPFAM" id="SSF52172">
    <property type="entry name" value="CheY-like"/>
    <property type="match status" value="1"/>
</dbReference>
<keyword evidence="13" id="KW-1185">Reference proteome</keyword>
<dbReference type="SUPFAM" id="SSF47384">
    <property type="entry name" value="Homodimeric domain of signal transducing histidine kinase"/>
    <property type="match status" value="1"/>
</dbReference>
<dbReference type="GO" id="GO:0000155">
    <property type="term" value="F:phosphorelay sensor kinase activity"/>
    <property type="evidence" value="ECO:0007669"/>
    <property type="project" value="InterPro"/>
</dbReference>
<dbReference type="InterPro" id="IPR003661">
    <property type="entry name" value="HisK_dim/P_dom"/>
</dbReference>
<dbReference type="Proteomes" id="UP000076959">
    <property type="component" value="Unassembled WGS sequence"/>
</dbReference>
<comment type="caution">
    <text evidence="12">The sequence shown here is derived from an EMBL/GenBank/DDBJ whole genome shotgun (WGS) entry which is preliminary data.</text>
</comment>
<dbReference type="InterPro" id="IPR003660">
    <property type="entry name" value="HAMP_dom"/>
</dbReference>
<dbReference type="Pfam" id="PF00512">
    <property type="entry name" value="HisKA"/>
    <property type="match status" value="1"/>
</dbReference>
<evidence type="ECO:0000259" key="10">
    <source>
        <dbReference type="PROSITE" id="PS50110"/>
    </source>
</evidence>
<dbReference type="EC" id="2.7.13.3" evidence="3"/>
<dbReference type="InterPro" id="IPR036097">
    <property type="entry name" value="HisK_dim/P_sf"/>
</dbReference>
<dbReference type="PROSITE" id="PS50885">
    <property type="entry name" value="HAMP"/>
    <property type="match status" value="1"/>
</dbReference>
<dbReference type="SMART" id="SM00448">
    <property type="entry name" value="REC"/>
    <property type="match status" value="1"/>
</dbReference>
<dbReference type="PANTHER" id="PTHR43065">
    <property type="entry name" value="SENSOR HISTIDINE KINASE"/>
    <property type="match status" value="1"/>
</dbReference>
<dbReference type="PANTHER" id="PTHR43065:SF49">
    <property type="entry name" value="HISTIDINE KINASE"/>
    <property type="match status" value="1"/>
</dbReference>
<dbReference type="InterPro" id="IPR003594">
    <property type="entry name" value="HATPase_dom"/>
</dbReference>
<dbReference type="Gene3D" id="3.30.450.20">
    <property type="entry name" value="PAS domain"/>
    <property type="match status" value="2"/>
</dbReference>
<dbReference type="PROSITE" id="PS50110">
    <property type="entry name" value="RESPONSE_REGULATORY"/>
    <property type="match status" value="1"/>
</dbReference>
<protein>
    <recommendedName>
        <fullName evidence="3">histidine kinase</fullName>
        <ecNumber evidence="3">2.7.13.3</ecNumber>
    </recommendedName>
</protein>
<evidence type="ECO:0000256" key="6">
    <source>
        <dbReference type="ARBA" id="ARBA00022777"/>
    </source>
</evidence>
<dbReference type="CDD" id="cd18773">
    <property type="entry name" value="PDC1_HK_sensor"/>
    <property type="match status" value="1"/>
</dbReference>
<evidence type="ECO:0000313" key="12">
    <source>
        <dbReference type="EMBL" id="OAF09258.1"/>
    </source>
</evidence>
<keyword evidence="4 7" id="KW-0597">Phosphoprotein</keyword>
<evidence type="ECO:0000259" key="11">
    <source>
        <dbReference type="PROSITE" id="PS50885"/>
    </source>
</evidence>
<dbReference type="AlphaFoldDB" id="A0A176YQR1"/>
<organism evidence="12 13">
    <name type="scientific">Bradyrhizobium centrolobii</name>
    <dbReference type="NCBI Taxonomy" id="1505087"/>
    <lineage>
        <taxon>Bacteria</taxon>
        <taxon>Pseudomonadati</taxon>
        <taxon>Pseudomonadota</taxon>
        <taxon>Alphaproteobacteria</taxon>
        <taxon>Hyphomicrobiales</taxon>
        <taxon>Nitrobacteraceae</taxon>
        <taxon>Bradyrhizobium</taxon>
    </lineage>
</organism>
<dbReference type="STRING" id="1505087.AYJ54_13405"/>
<feature type="domain" description="Response regulatory" evidence="10">
    <location>
        <begin position="617"/>
        <end position="731"/>
    </location>
</feature>
<dbReference type="InterPro" id="IPR004358">
    <property type="entry name" value="Sig_transdc_His_kin-like_C"/>
</dbReference>
<keyword evidence="8" id="KW-0472">Membrane</keyword>
<dbReference type="Pfam" id="PF02518">
    <property type="entry name" value="HATPase_c"/>
    <property type="match status" value="1"/>
</dbReference>
<feature type="domain" description="HAMP" evidence="11">
    <location>
        <begin position="301"/>
        <end position="353"/>
    </location>
</feature>
<evidence type="ECO:0000256" key="4">
    <source>
        <dbReference type="ARBA" id="ARBA00022553"/>
    </source>
</evidence>
<keyword evidence="8" id="KW-1133">Transmembrane helix</keyword>